<dbReference type="AlphaFoldDB" id="A0AAE0JVJ6"/>
<feature type="chain" id="PRO_5041928696" evidence="1">
    <location>
        <begin position="21"/>
        <end position="486"/>
    </location>
</feature>
<protein>
    <submittedName>
        <fullName evidence="3">Xaa-Pro aminopeptidase family enzyme</fullName>
    </submittedName>
</protein>
<dbReference type="Proteomes" id="UP001287356">
    <property type="component" value="Unassembled WGS sequence"/>
</dbReference>
<proteinExistence type="predicted"/>
<gene>
    <name evidence="3" type="ORF">B0T24DRAFT_99093</name>
</gene>
<dbReference type="InterPro" id="IPR000994">
    <property type="entry name" value="Pept_M24"/>
</dbReference>
<keyword evidence="4" id="KW-1185">Reference proteome</keyword>
<dbReference type="GO" id="GO:0004177">
    <property type="term" value="F:aminopeptidase activity"/>
    <property type="evidence" value="ECO:0007669"/>
    <property type="project" value="UniProtKB-KW"/>
</dbReference>
<evidence type="ECO:0000313" key="3">
    <source>
        <dbReference type="EMBL" id="KAK3361976.1"/>
    </source>
</evidence>
<dbReference type="InterPro" id="IPR036005">
    <property type="entry name" value="Creatinase/aminopeptidase-like"/>
</dbReference>
<keyword evidence="3" id="KW-0378">Hydrolase</keyword>
<keyword evidence="1" id="KW-0732">Signal</keyword>
<name>A0AAE0JVJ6_9PEZI</name>
<dbReference type="Pfam" id="PF00557">
    <property type="entry name" value="Peptidase_M24"/>
    <property type="match status" value="1"/>
</dbReference>
<evidence type="ECO:0000313" key="4">
    <source>
        <dbReference type="Proteomes" id="UP001287356"/>
    </source>
</evidence>
<evidence type="ECO:0000259" key="2">
    <source>
        <dbReference type="Pfam" id="PF00557"/>
    </source>
</evidence>
<dbReference type="Gene3D" id="3.90.230.10">
    <property type="entry name" value="Creatinase/methionine aminopeptidase superfamily"/>
    <property type="match status" value="1"/>
</dbReference>
<keyword evidence="3" id="KW-0645">Protease</keyword>
<dbReference type="SUPFAM" id="SSF55920">
    <property type="entry name" value="Creatinase/aminopeptidase"/>
    <property type="match status" value="1"/>
</dbReference>
<organism evidence="3 4">
    <name type="scientific">Lasiosphaeria ovina</name>
    <dbReference type="NCBI Taxonomy" id="92902"/>
    <lineage>
        <taxon>Eukaryota</taxon>
        <taxon>Fungi</taxon>
        <taxon>Dikarya</taxon>
        <taxon>Ascomycota</taxon>
        <taxon>Pezizomycotina</taxon>
        <taxon>Sordariomycetes</taxon>
        <taxon>Sordariomycetidae</taxon>
        <taxon>Sordariales</taxon>
        <taxon>Lasiosphaeriaceae</taxon>
        <taxon>Lasiosphaeria</taxon>
    </lineage>
</organism>
<feature type="signal peptide" evidence="1">
    <location>
        <begin position="1"/>
        <end position="20"/>
    </location>
</feature>
<accession>A0AAE0JVJ6</accession>
<comment type="caution">
    <text evidence="3">The sequence shown here is derived from an EMBL/GenBank/DDBJ whole genome shotgun (WGS) entry which is preliminary data.</text>
</comment>
<sequence>MRIHLVSGVFAAALVTIVAAGDAQVKLGPSEPVLESPAQWPHLPRYYTLPSLREQAEIQDAWTQERRAKIPALLKKYGVDAWLISQREYAEETVFWSLKSAREFSARRRTTLLFLAESDNSTAASAYKWIDNTPGLWSELRGVLAARDPQTIAINTSPDISFSSGLHAGELEAVSAGIGKRWAARFVSKPMLAVEYIATMTESRAIWYRRLQSTAWAMISEAFSSRVIMPGVTTTTDVEWWLRERIQQMNYTTWFHPDVTVIDEHAFNITAASSAAGDAASETARTIHPGDLLHVDFGVTALGLNTDTQHLGYVLRPGEADAPAGFVAGLRKANRAQDVVKAHMVVGRCGNDILAAALAQLRAEGIDAKVYSHPIGDWGHAAGTLIGMTNLQDGVPVLGELPLLPSTYYSVELLVEHFVPERGATLRFPLEEDILHVPADFDARGRGDKPESEWIWVYGRQEQFHLVRSPLPSASDGKLGVQAEDL</sequence>
<dbReference type="EMBL" id="JAULSN010000010">
    <property type="protein sequence ID" value="KAK3361976.1"/>
    <property type="molecule type" value="Genomic_DNA"/>
</dbReference>
<feature type="domain" description="Peptidase M24" evidence="2">
    <location>
        <begin position="217"/>
        <end position="399"/>
    </location>
</feature>
<reference evidence="3" key="1">
    <citation type="journal article" date="2023" name="Mol. Phylogenet. Evol.">
        <title>Genome-scale phylogeny and comparative genomics of the fungal order Sordariales.</title>
        <authorList>
            <person name="Hensen N."/>
            <person name="Bonometti L."/>
            <person name="Westerberg I."/>
            <person name="Brannstrom I.O."/>
            <person name="Guillou S."/>
            <person name="Cros-Aarteil S."/>
            <person name="Calhoun S."/>
            <person name="Haridas S."/>
            <person name="Kuo A."/>
            <person name="Mondo S."/>
            <person name="Pangilinan J."/>
            <person name="Riley R."/>
            <person name="LaButti K."/>
            <person name="Andreopoulos B."/>
            <person name="Lipzen A."/>
            <person name="Chen C."/>
            <person name="Yan M."/>
            <person name="Daum C."/>
            <person name="Ng V."/>
            <person name="Clum A."/>
            <person name="Steindorff A."/>
            <person name="Ohm R.A."/>
            <person name="Martin F."/>
            <person name="Silar P."/>
            <person name="Natvig D.O."/>
            <person name="Lalanne C."/>
            <person name="Gautier V."/>
            <person name="Ament-Velasquez S.L."/>
            <person name="Kruys A."/>
            <person name="Hutchinson M.I."/>
            <person name="Powell A.J."/>
            <person name="Barry K."/>
            <person name="Miller A.N."/>
            <person name="Grigoriev I.V."/>
            <person name="Debuchy R."/>
            <person name="Gladieux P."/>
            <person name="Hiltunen Thoren M."/>
            <person name="Johannesson H."/>
        </authorList>
    </citation>
    <scope>NUCLEOTIDE SEQUENCE</scope>
    <source>
        <strain evidence="3">CBS 958.72</strain>
    </source>
</reference>
<reference evidence="3" key="2">
    <citation type="submission" date="2023-06" db="EMBL/GenBank/DDBJ databases">
        <authorList>
            <consortium name="Lawrence Berkeley National Laboratory"/>
            <person name="Haridas S."/>
            <person name="Hensen N."/>
            <person name="Bonometti L."/>
            <person name="Westerberg I."/>
            <person name="Brannstrom I.O."/>
            <person name="Guillou S."/>
            <person name="Cros-Aarteil S."/>
            <person name="Calhoun S."/>
            <person name="Kuo A."/>
            <person name="Mondo S."/>
            <person name="Pangilinan J."/>
            <person name="Riley R."/>
            <person name="Labutti K."/>
            <person name="Andreopoulos B."/>
            <person name="Lipzen A."/>
            <person name="Chen C."/>
            <person name="Yanf M."/>
            <person name="Daum C."/>
            <person name="Ng V."/>
            <person name="Clum A."/>
            <person name="Steindorff A."/>
            <person name="Ohm R."/>
            <person name="Martin F."/>
            <person name="Silar P."/>
            <person name="Natvig D."/>
            <person name="Lalanne C."/>
            <person name="Gautier V."/>
            <person name="Ament-Velasquez S.L."/>
            <person name="Kruys A."/>
            <person name="Hutchinson M.I."/>
            <person name="Powell A.J."/>
            <person name="Barry K."/>
            <person name="Miller A.N."/>
            <person name="Grigoriev I.V."/>
            <person name="Debuchy R."/>
            <person name="Gladieux P."/>
            <person name="Thoren M.H."/>
            <person name="Johannesson H."/>
        </authorList>
    </citation>
    <scope>NUCLEOTIDE SEQUENCE</scope>
    <source>
        <strain evidence="3">CBS 958.72</strain>
    </source>
</reference>
<keyword evidence="3" id="KW-0031">Aminopeptidase</keyword>
<evidence type="ECO:0000256" key="1">
    <source>
        <dbReference type="SAM" id="SignalP"/>
    </source>
</evidence>